<dbReference type="Proteomes" id="UP000218160">
    <property type="component" value="Chromosome 1"/>
</dbReference>
<dbReference type="InterPro" id="IPR053172">
    <property type="entry name" value="Tn903_transposase"/>
</dbReference>
<reference evidence="3" key="1">
    <citation type="submission" date="2017-04" db="EMBL/GenBank/DDBJ databases">
        <title>Genome evolution of the luminous symbionts of deep sea anglerfish.</title>
        <authorList>
            <person name="Hendry T.A."/>
        </authorList>
    </citation>
    <scope>NUCLEOTIDE SEQUENCE [LARGE SCALE GENOMIC DNA]</scope>
</reference>
<feature type="domain" description="Transposase DDE" evidence="1">
    <location>
        <begin position="1"/>
        <end position="62"/>
    </location>
</feature>
<dbReference type="OrthoDB" id="6382212at2"/>
<dbReference type="AlphaFoldDB" id="A0A291B9E0"/>
<dbReference type="KEGG" id="elux:BTN50_1099"/>
<organism evidence="2 3">
    <name type="scientific">Candidatus Enterovibrio altilux</name>
    <dbReference type="NCBI Taxonomy" id="1927128"/>
    <lineage>
        <taxon>Bacteria</taxon>
        <taxon>Pseudomonadati</taxon>
        <taxon>Pseudomonadota</taxon>
        <taxon>Gammaproteobacteria</taxon>
        <taxon>Vibrionales</taxon>
        <taxon>Vibrionaceae</taxon>
        <taxon>Enterovibrio</taxon>
    </lineage>
</organism>
<dbReference type="Pfam" id="PF13737">
    <property type="entry name" value="DDE_Tnp_1_5"/>
    <property type="match status" value="1"/>
</dbReference>
<evidence type="ECO:0000259" key="1">
    <source>
        <dbReference type="Pfam" id="PF13737"/>
    </source>
</evidence>
<protein>
    <submittedName>
        <fullName evidence="2">Mobile element protein</fullName>
    </submittedName>
</protein>
<evidence type="ECO:0000313" key="2">
    <source>
        <dbReference type="EMBL" id="ATF09597.1"/>
    </source>
</evidence>
<dbReference type="EMBL" id="CP020660">
    <property type="protein sequence ID" value="ATF09597.1"/>
    <property type="molecule type" value="Genomic_DNA"/>
</dbReference>
<gene>
    <name evidence="2" type="ORF">BTN50_1099</name>
</gene>
<dbReference type="InterPro" id="IPR025668">
    <property type="entry name" value="Tnp_DDE_dom"/>
</dbReference>
<accession>A0A291B9E0</accession>
<dbReference type="PANTHER" id="PTHR34631:SF3">
    <property type="entry name" value="ISSOD12 TRANSPOSASE TNPA_ISSOD12"/>
    <property type="match status" value="1"/>
</dbReference>
<sequence>MPLRSAKLINFVFTFAQLPLLCPHYSCISKRTKIVNVTFKTKNKGSIQHLAIDAMGLKVCSEGE</sequence>
<name>A0A291B9E0_9GAMM</name>
<keyword evidence="3" id="KW-1185">Reference proteome</keyword>
<evidence type="ECO:0000313" key="3">
    <source>
        <dbReference type="Proteomes" id="UP000218160"/>
    </source>
</evidence>
<proteinExistence type="predicted"/>
<dbReference type="PANTHER" id="PTHR34631">
    <property type="match status" value="1"/>
</dbReference>